<evidence type="ECO:0000256" key="4">
    <source>
        <dbReference type="ARBA" id="ARBA00022989"/>
    </source>
</evidence>
<dbReference type="InterPro" id="IPR002797">
    <property type="entry name" value="Polysacc_synth"/>
</dbReference>
<gene>
    <name evidence="7" type="ORF">E5A74_04850</name>
</gene>
<dbReference type="GO" id="GO:0005886">
    <property type="term" value="C:plasma membrane"/>
    <property type="evidence" value="ECO:0007669"/>
    <property type="project" value="UniProtKB-SubCell"/>
</dbReference>
<dbReference type="OrthoDB" id="103403at2"/>
<feature type="transmembrane region" description="Helical" evidence="6">
    <location>
        <begin position="251"/>
        <end position="272"/>
    </location>
</feature>
<accession>A0A4S1WST9</accession>
<dbReference type="AlphaFoldDB" id="A0A4S1WST9"/>
<evidence type="ECO:0000256" key="3">
    <source>
        <dbReference type="ARBA" id="ARBA00022692"/>
    </source>
</evidence>
<dbReference type="PANTHER" id="PTHR30250">
    <property type="entry name" value="PST FAMILY PREDICTED COLANIC ACID TRANSPORTER"/>
    <property type="match status" value="1"/>
</dbReference>
<evidence type="ECO:0000256" key="5">
    <source>
        <dbReference type="ARBA" id="ARBA00023136"/>
    </source>
</evidence>
<name>A0A4S1WST9_9SPHN</name>
<dbReference type="EMBL" id="SRXU01000001">
    <property type="protein sequence ID" value="TGX46479.1"/>
    <property type="molecule type" value="Genomic_DNA"/>
</dbReference>
<evidence type="ECO:0000313" key="7">
    <source>
        <dbReference type="EMBL" id="TGX46479.1"/>
    </source>
</evidence>
<dbReference type="PANTHER" id="PTHR30250:SF11">
    <property type="entry name" value="O-ANTIGEN TRANSPORTER-RELATED"/>
    <property type="match status" value="1"/>
</dbReference>
<dbReference type="RefSeq" id="WP_135983091.1">
    <property type="nucleotide sequence ID" value="NZ_JAASQM010000001.1"/>
</dbReference>
<feature type="transmembrane region" description="Helical" evidence="6">
    <location>
        <begin position="88"/>
        <end position="110"/>
    </location>
</feature>
<feature type="transmembrane region" description="Helical" evidence="6">
    <location>
        <begin position="292"/>
        <end position="314"/>
    </location>
</feature>
<evidence type="ECO:0000313" key="8">
    <source>
        <dbReference type="Proteomes" id="UP000309848"/>
    </source>
</evidence>
<comment type="subcellular location">
    <subcellularLocation>
        <location evidence="1">Cell membrane</location>
        <topology evidence="1">Multi-pass membrane protein</topology>
    </subcellularLocation>
</comment>
<protein>
    <submittedName>
        <fullName evidence="7">Lipopolysaccharide biosynthesis protein</fullName>
    </submittedName>
</protein>
<feature type="transmembrane region" description="Helical" evidence="6">
    <location>
        <begin position="145"/>
        <end position="165"/>
    </location>
</feature>
<evidence type="ECO:0000256" key="2">
    <source>
        <dbReference type="ARBA" id="ARBA00022475"/>
    </source>
</evidence>
<feature type="transmembrane region" description="Helical" evidence="6">
    <location>
        <begin position="15"/>
        <end position="34"/>
    </location>
</feature>
<keyword evidence="2" id="KW-1003">Cell membrane</keyword>
<dbReference type="Proteomes" id="UP000309848">
    <property type="component" value="Unassembled WGS sequence"/>
</dbReference>
<feature type="transmembrane region" description="Helical" evidence="6">
    <location>
        <begin position="177"/>
        <end position="194"/>
    </location>
</feature>
<feature type="transmembrane region" description="Helical" evidence="6">
    <location>
        <begin position="326"/>
        <end position="345"/>
    </location>
</feature>
<proteinExistence type="predicted"/>
<keyword evidence="3 6" id="KW-0812">Transmembrane</keyword>
<sequence length="484" mass="52347">MVAGNIRFLLKRMSVYGVSGVLSRVSGLVTFPILTKAMGAEQFGTLDYYVTIVNLVAAVAVFGLDSVGNRFYFQSDNLIEKRRTMSQIVSIQAVPMALLFAAGIFMFGALPYPQGMLLGLVFWQAALAALISHIQYLMIWNDDKYNYLISTVGQTLLTMALLAWICLSRSPSAGEVLAIFFAARLATVLHGAYATKGMFGLTLDRQGLGAMLRYGWPIGIICALNAIMPFIERQSIVSLLTESDLGRYAAAGRIAILLTLPISAFQIVWVPFAFSHFREPGAEGIYRLVLKLFAIFGVAAALAVTAIAVPLLKILTTNEFLDGRTAVFPICLGLVVKGLGDIAQVGIDISLKSHLKLITYGVMTALALLLTPLLTHMYGIAGAAWGTVISFSVKTLVEYRLAQSAHPIEWHGNRILLVAMLGLLLGIGAELAKPLAPDATMFAAAGGALIVLACGWTLVLDAEERRHLIELVPKYHLRRQGAND</sequence>
<feature type="transmembrane region" description="Helical" evidence="6">
    <location>
        <begin position="46"/>
        <end position="67"/>
    </location>
</feature>
<keyword evidence="5 6" id="KW-0472">Membrane</keyword>
<keyword evidence="4 6" id="KW-1133">Transmembrane helix</keyword>
<dbReference type="InterPro" id="IPR050833">
    <property type="entry name" value="Poly_Biosynth_Transport"/>
</dbReference>
<reference evidence="7 8" key="1">
    <citation type="submission" date="2019-04" db="EMBL/GenBank/DDBJ databases">
        <title>Sphingomonas psychrotolerans sp. nov., isolated from soil in the Tianshan Mountains, Xinjiang, China.</title>
        <authorList>
            <person name="Luo Y."/>
            <person name="Sheng H."/>
        </authorList>
    </citation>
    <scope>NUCLEOTIDE SEQUENCE [LARGE SCALE GENOMIC DNA]</scope>
    <source>
        <strain evidence="7 8">KIS18-15</strain>
    </source>
</reference>
<feature type="transmembrane region" description="Helical" evidence="6">
    <location>
        <begin position="411"/>
        <end position="429"/>
    </location>
</feature>
<evidence type="ECO:0000256" key="1">
    <source>
        <dbReference type="ARBA" id="ARBA00004651"/>
    </source>
</evidence>
<comment type="caution">
    <text evidence="7">The sequence shown here is derived from an EMBL/GenBank/DDBJ whole genome shotgun (WGS) entry which is preliminary data.</text>
</comment>
<evidence type="ECO:0000256" key="6">
    <source>
        <dbReference type="SAM" id="Phobius"/>
    </source>
</evidence>
<feature type="transmembrane region" description="Helical" evidence="6">
    <location>
        <begin position="214"/>
        <end position="231"/>
    </location>
</feature>
<feature type="transmembrane region" description="Helical" evidence="6">
    <location>
        <begin position="441"/>
        <end position="460"/>
    </location>
</feature>
<organism evidence="7 8">
    <name type="scientific">Sphingomonas naasensis</name>
    <dbReference type="NCBI Taxonomy" id="1344951"/>
    <lineage>
        <taxon>Bacteria</taxon>
        <taxon>Pseudomonadati</taxon>
        <taxon>Pseudomonadota</taxon>
        <taxon>Alphaproteobacteria</taxon>
        <taxon>Sphingomonadales</taxon>
        <taxon>Sphingomonadaceae</taxon>
        <taxon>Sphingomonas</taxon>
    </lineage>
</organism>
<dbReference type="Pfam" id="PF01943">
    <property type="entry name" value="Polysacc_synt"/>
    <property type="match status" value="1"/>
</dbReference>
<keyword evidence="8" id="KW-1185">Reference proteome</keyword>